<dbReference type="AlphaFoldDB" id="V6IU62"/>
<dbReference type="Proteomes" id="UP000018296">
    <property type="component" value="Unassembled WGS sequence"/>
</dbReference>
<proteinExistence type="predicted"/>
<evidence type="ECO:0000313" key="2">
    <source>
        <dbReference type="Proteomes" id="UP000018296"/>
    </source>
</evidence>
<name>V6IU62_9BACL</name>
<keyword evidence="2" id="KW-1185">Reference proteome</keyword>
<evidence type="ECO:0000313" key="1">
    <source>
        <dbReference type="EMBL" id="EST10425.1"/>
    </source>
</evidence>
<dbReference type="EMBL" id="AWTC01000024">
    <property type="protein sequence ID" value="EST10425.1"/>
    <property type="molecule type" value="Genomic_DNA"/>
</dbReference>
<protein>
    <submittedName>
        <fullName evidence="1">Uncharacterized protein</fullName>
    </submittedName>
</protein>
<comment type="caution">
    <text evidence="1">The sequence shown here is derived from an EMBL/GenBank/DDBJ whole genome shotgun (WGS) entry which is preliminary data.</text>
</comment>
<gene>
    <name evidence="1" type="ORF">P343_17405</name>
</gene>
<reference evidence="1 2" key="1">
    <citation type="journal article" date="2013" name="Genome Announc.">
        <title>Genome Sequence of Sporolactobacillus laevolacticus DSM442, an Efficient Polymer-Grade D-Lactate Producer from Agricultural Waste Cottonseed as a Nitrogen Source.</title>
        <authorList>
            <person name="Wang H."/>
            <person name="Wang L."/>
            <person name="Ju J."/>
            <person name="Yu B."/>
            <person name="Ma Y."/>
        </authorList>
    </citation>
    <scope>NUCLEOTIDE SEQUENCE [LARGE SCALE GENOMIC DNA]</scope>
    <source>
        <strain evidence="1 2">DSM 442</strain>
    </source>
</reference>
<organism evidence="1 2">
    <name type="scientific">Sporolactobacillus laevolacticus DSM 442</name>
    <dbReference type="NCBI Taxonomy" id="1395513"/>
    <lineage>
        <taxon>Bacteria</taxon>
        <taxon>Bacillati</taxon>
        <taxon>Bacillota</taxon>
        <taxon>Bacilli</taxon>
        <taxon>Bacillales</taxon>
        <taxon>Sporolactobacillaceae</taxon>
        <taxon>Sporolactobacillus</taxon>
    </lineage>
</organism>
<accession>V6IU62</accession>
<sequence length="54" mass="6136">MYAVDALTEKNNHKLITLRSMKKSTATTCRQAPFIGRSFTKLNPLKNKIRSLKA</sequence>